<comment type="caution">
    <text evidence="2">The sequence shown here is derived from an EMBL/GenBank/DDBJ whole genome shotgun (WGS) entry which is preliminary data.</text>
</comment>
<name>A0A7J7GXV0_CAMSI</name>
<evidence type="ECO:0000313" key="3">
    <source>
        <dbReference type="Proteomes" id="UP000593564"/>
    </source>
</evidence>
<proteinExistence type="predicted"/>
<organism evidence="2 3">
    <name type="scientific">Camellia sinensis</name>
    <name type="common">Tea plant</name>
    <name type="synonym">Thea sinensis</name>
    <dbReference type="NCBI Taxonomy" id="4442"/>
    <lineage>
        <taxon>Eukaryota</taxon>
        <taxon>Viridiplantae</taxon>
        <taxon>Streptophyta</taxon>
        <taxon>Embryophyta</taxon>
        <taxon>Tracheophyta</taxon>
        <taxon>Spermatophyta</taxon>
        <taxon>Magnoliopsida</taxon>
        <taxon>eudicotyledons</taxon>
        <taxon>Gunneridae</taxon>
        <taxon>Pentapetalae</taxon>
        <taxon>asterids</taxon>
        <taxon>Ericales</taxon>
        <taxon>Theaceae</taxon>
        <taxon>Camellia</taxon>
    </lineage>
</organism>
<protein>
    <submittedName>
        <fullName evidence="2">Uncharacterized protein</fullName>
    </submittedName>
</protein>
<dbReference type="EMBL" id="JACBKZ010000008">
    <property type="protein sequence ID" value="KAF5944811.1"/>
    <property type="molecule type" value="Genomic_DNA"/>
</dbReference>
<reference evidence="2 3" key="2">
    <citation type="submission" date="2020-07" db="EMBL/GenBank/DDBJ databases">
        <title>Genome assembly of wild tea tree DASZ reveals pedigree and selection history of tea varieties.</title>
        <authorList>
            <person name="Zhang W."/>
        </authorList>
    </citation>
    <scope>NUCLEOTIDE SEQUENCE [LARGE SCALE GENOMIC DNA]</scope>
    <source>
        <strain evidence="3">cv. G240</strain>
        <tissue evidence="2">Leaf</tissue>
    </source>
</reference>
<evidence type="ECO:0000256" key="1">
    <source>
        <dbReference type="SAM" id="MobiDB-lite"/>
    </source>
</evidence>
<reference evidence="3" key="1">
    <citation type="journal article" date="2020" name="Nat. Commun.">
        <title>Genome assembly of wild tea tree DASZ reveals pedigree and selection history of tea varieties.</title>
        <authorList>
            <person name="Zhang W."/>
            <person name="Zhang Y."/>
            <person name="Qiu H."/>
            <person name="Guo Y."/>
            <person name="Wan H."/>
            <person name="Zhang X."/>
            <person name="Scossa F."/>
            <person name="Alseekh S."/>
            <person name="Zhang Q."/>
            <person name="Wang P."/>
            <person name="Xu L."/>
            <person name="Schmidt M.H."/>
            <person name="Jia X."/>
            <person name="Li D."/>
            <person name="Zhu A."/>
            <person name="Guo F."/>
            <person name="Chen W."/>
            <person name="Ni D."/>
            <person name="Usadel B."/>
            <person name="Fernie A.R."/>
            <person name="Wen W."/>
        </authorList>
    </citation>
    <scope>NUCLEOTIDE SEQUENCE [LARGE SCALE GENOMIC DNA]</scope>
    <source>
        <strain evidence="3">cv. G240</strain>
    </source>
</reference>
<keyword evidence="3" id="KW-1185">Reference proteome</keyword>
<dbReference type="AlphaFoldDB" id="A0A7J7GXV0"/>
<gene>
    <name evidence="2" type="ORF">HYC85_018888</name>
</gene>
<accession>A0A7J7GXV0</accession>
<feature type="region of interest" description="Disordered" evidence="1">
    <location>
        <begin position="25"/>
        <end position="51"/>
    </location>
</feature>
<sequence length="51" mass="5726">MELVSQSSLGVRTRAKSLALQRLQSTTTTNHRNNHVRPIASSAPKKHICWN</sequence>
<dbReference type="Proteomes" id="UP000593564">
    <property type="component" value="Unassembled WGS sequence"/>
</dbReference>
<evidence type="ECO:0000313" key="2">
    <source>
        <dbReference type="EMBL" id="KAF5944811.1"/>
    </source>
</evidence>